<keyword evidence="3" id="KW-1185">Reference proteome</keyword>
<evidence type="ECO:0000256" key="1">
    <source>
        <dbReference type="SAM" id="MobiDB-lite"/>
    </source>
</evidence>
<name>A0ABY7YST3_9HYPH</name>
<sequence length="61" mass="5870">MKTVKPSSSLSFPGGALLDGFAGLDAAAGQGPEVLIGSEGALNQQNLVEPDQGDTGGAGNG</sequence>
<dbReference type="Proteomes" id="UP001220530">
    <property type="component" value="Chromosome"/>
</dbReference>
<dbReference type="EMBL" id="CP118246">
    <property type="protein sequence ID" value="WDR04029.1"/>
    <property type="molecule type" value="Genomic_DNA"/>
</dbReference>
<evidence type="ECO:0000313" key="2">
    <source>
        <dbReference type="EMBL" id="WDR04029.1"/>
    </source>
</evidence>
<reference evidence="2 3" key="1">
    <citation type="submission" date="2023-02" db="EMBL/GenBank/DDBJ databases">
        <title>Devosia algicola sp. nov., isolated from the phycosphere of marine algae.</title>
        <authorList>
            <person name="Kim J.M."/>
            <person name="Lee J.K."/>
            <person name="Choi B.J."/>
            <person name="Bayburt H."/>
            <person name="Jeon C.O."/>
        </authorList>
    </citation>
    <scope>NUCLEOTIDE SEQUENCE [LARGE SCALE GENOMIC DNA]</scope>
    <source>
        <strain evidence="2 3">G20-9</strain>
    </source>
</reference>
<evidence type="ECO:0000313" key="3">
    <source>
        <dbReference type="Proteomes" id="UP001220530"/>
    </source>
</evidence>
<organism evidence="2 3">
    <name type="scientific">Devosia algicola</name>
    <dbReference type="NCBI Taxonomy" id="3026418"/>
    <lineage>
        <taxon>Bacteria</taxon>
        <taxon>Pseudomonadati</taxon>
        <taxon>Pseudomonadota</taxon>
        <taxon>Alphaproteobacteria</taxon>
        <taxon>Hyphomicrobiales</taxon>
        <taxon>Devosiaceae</taxon>
        <taxon>Devosia</taxon>
    </lineage>
</organism>
<accession>A0ABY7YST3</accession>
<proteinExistence type="predicted"/>
<gene>
    <name evidence="2" type="ORF">PSQ19_08465</name>
</gene>
<feature type="region of interest" description="Disordered" evidence="1">
    <location>
        <begin position="39"/>
        <end position="61"/>
    </location>
</feature>
<protein>
    <submittedName>
        <fullName evidence="2">Uncharacterized protein</fullName>
    </submittedName>
</protein>